<evidence type="ECO:0000256" key="3">
    <source>
        <dbReference type="SAM" id="SignalP"/>
    </source>
</evidence>
<dbReference type="Pfam" id="PF04333">
    <property type="entry name" value="MlaA"/>
    <property type="match status" value="1"/>
</dbReference>
<name>A0ABX0WGV1_9RHOO</name>
<feature type="chain" id="PRO_5045735615" evidence="3">
    <location>
        <begin position="37"/>
        <end position="248"/>
    </location>
</feature>
<dbReference type="PANTHER" id="PTHR30035:SF3">
    <property type="entry name" value="INTERMEMBRANE PHOSPHOLIPID TRANSPORT SYSTEM LIPOPROTEIN MLAA"/>
    <property type="match status" value="1"/>
</dbReference>
<proteinExistence type="inferred from homology"/>
<evidence type="ECO:0000256" key="2">
    <source>
        <dbReference type="ARBA" id="ARBA00022729"/>
    </source>
</evidence>
<gene>
    <name evidence="4" type="ORF">HCX48_06920</name>
</gene>
<dbReference type="Proteomes" id="UP000720344">
    <property type="component" value="Unassembled WGS sequence"/>
</dbReference>
<dbReference type="EMBL" id="JAATWB010000004">
    <property type="protein sequence ID" value="NJA88949.1"/>
    <property type="molecule type" value="Genomic_DNA"/>
</dbReference>
<keyword evidence="5" id="KW-1185">Reference proteome</keyword>
<accession>A0ABX0WGV1</accession>
<comment type="caution">
    <text evidence="4">The sequence shown here is derived from an EMBL/GenBank/DDBJ whole genome shotgun (WGS) entry which is preliminary data.</text>
</comment>
<comment type="similarity">
    <text evidence="1">Belongs to the MlaA family.</text>
</comment>
<evidence type="ECO:0000313" key="5">
    <source>
        <dbReference type="Proteomes" id="UP000720344"/>
    </source>
</evidence>
<feature type="signal peptide" evidence="3">
    <location>
        <begin position="1"/>
        <end position="36"/>
    </location>
</feature>
<protein>
    <submittedName>
        <fullName evidence="4">VacJ family lipoprotein</fullName>
    </submittedName>
</protein>
<reference evidence="5" key="1">
    <citation type="submission" date="2020-03" db="EMBL/GenBank/DDBJ databases">
        <title>Whole-genome sequence of the purple nonsulfur bacterium Rhodocyclus tenuis DSM112.</title>
        <authorList>
            <person name="Kyndt J.A."/>
            <person name="Meyer T.E."/>
        </authorList>
    </citation>
    <scope>NUCLEOTIDE SEQUENCE [LARGE SCALE GENOMIC DNA]</scope>
    <source>
        <strain evidence="5">DSM 112</strain>
    </source>
</reference>
<dbReference type="InterPro" id="IPR007428">
    <property type="entry name" value="MlaA"/>
</dbReference>
<keyword evidence="2 3" id="KW-0732">Signal</keyword>
<dbReference type="PANTHER" id="PTHR30035">
    <property type="entry name" value="LIPOPROTEIN VACJ-RELATED"/>
    <property type="match status" value="1"/>
</dbReference>
<sequence>MIGKGVFVKQQIAQRLRRFVPVASALALCCVASAQAVETQDPFEGFNRAMFSVNEGIDTVVKPVAKGYDEAAPLPVKAAVGNFFGNLYDAWTAVNDLLQGKPSDAASDAGRFLVNTVVGIGGVFDVASEMGMTKHSEDFGQTLGTWGVGEGPYFYWPIIGPRTTRDTFGWAVDSWADPVWDLSDVPVRNTLVGVRFIDMRASLLPADRVVEEAAFDKYSYIRNAYLQYRRSQIRDGAPLPADDADSAE</sequence>
<dbReference type="PRINTS" id="PR01805">
    <property type="entry name" value="VACJLIPOPROT"/>
</dbReference>
<keyword evidence="4" id="KW-0449">Lipoprotein</keyword>
<evidence type="ECO:0000256" key="1">
    <source>
        <dbReference type="ARBA" id="ARBA00010634"/>
    </source>
</evidence>
<organism evidence="4 5">
    <name type="scientific">Rhodocyclus gracilis</name>
    <dbReference type="NCBI Taxonomy" id="2929842"/>
    <lineage>
        <taxon>Bacteria</taxon>
        <taxon>Pseudomonadati</taxon>
        <taxon>Pseudomonadota</taxon>
        <taxon>Betaproteobacteria</taxon>
        <taxon>Rhodocyclales</taxon>
        <taxon>Rhodocyclaceae</taxon>
        <taxon>Rhodocyclus</taxon>
    </lineage>
</organism>
<evidence type="ECO:0000313" key="4">
    <source>
        <dbReference type="EMBL" id="NJA88949.1"/>
    </source>
</evidence>